<keyword evidence="5" id="KW-1133">Transmembrane helix</keyword>
<keyword evidence="2" id="KW-1015">Disulfide bond</keyword>
<feature type="transmembrane region" description="Helical" evidence="5">
    <location>
        <begin position="200"/>
        <end position="222"/>
    </location>
</feature>
<feature type="signal peptide" evidence="6">
    <location>
        <begin position="1"/>
        <end position="27"/>
    </location>
</feature>
<evidence type="ECO:0000256" key="3">
    <source>
        <dbReference type="ARBA" id="ARBA00023180"/>
    </source>
</evidence>
<evidence type="ECO:0000313" key="8">
    <source>
        <dbReference type="Proteomes" id="UP000694865"/>
    </source>
</evidence>
<dbReference type="CDD" id="cd19049">
    <property type="entry name" value="LGIC_TM_anion"/>
    <property type="match status" value="1"/>
</dbReference>
<keyword evidence="5" id="KW-0472">Membrane</keyword>
<name>A0ABM0GZM9_SACKO</name>
<evidence type="ECO:0000313" key="9">
    <source>
        <dbReference type="RefSeq" id="XP_002740947.1"/>
    </source>
</evidence>
<dbReference type="PRINTS" id="PR00253">
    <property type="entry name" value="GABAARECEPTR"/>
</dbReference>
<sequence length="406" mass="46348">MVGLMTRCAAKYFVFCMVIFTPNVLLADNTTNQNANSTGLVNGDSQHELIGDVKEVLENLFDGYDKRLRPDYGDAYNTRDIDYRWVDKEPIVIMDDITLPQFSILGHNNRTVHATYVVGNFTQLISDYYLGRMLSYYLIQTYFPSILIVILSWVSFYINRGATPARVALGITTVLTMATIMASSNASLPKISYVKAIDVFLLMCFLFVFASLVEYATVSYYNKPRYKENKRRRQMQKKMNDIEMNSAAVARHNSEGRNELYQVPDPPEVNVAFEQVNEFGRIYGSEDCGDCETRYCASNASIRRQNTRQADDSMNTNVTLHPDRGCRQQETTVTIAQNHGNHGKHGKLRTRLKEMKEAGLNASKIDIYSRLIFPFVFLVLNSAYWGYYLNVTDLTIEELLARDATH</sequence>
<dbReference type="PANTHER" id="PTHR18945">
    <property type="entry name" value="NEUROTRANSMITTER GATED ION CHANNEL"/>
    <property type="match status" value="1"/>
</dbReference>
<dbReference type="InterPro" id="IPR006029">
    <property type="entry name" value="Neurotrans-gated_channel_TM"/>
</dbReference>
<organism evidence="8 9">
    <name type="scientific">Saccoglossus kowalevskii</name>
    <name type="common">Acorn worm</name>
    <dbReference type="NCBI Taxonomy" id="10224"/>
    <lineage>
        <taxon>Eukaryota</taxon>
        <taxon>Metazoa</taxon>
        <taxon>Hemichordata</taxon>
        <taxon>Enteropneusta</taxon>
        <taxon>Harrimaniidae</taxon>
        <taxon>Saccoglossus</taxon>
    </lineage>
</organism>
<protein>
    <submittedName>
        <fullName evidence="9">Gamma-aminobutyric acid receptor subunit beta-3-like</fullName>
    </submittedName>
</protein>
<evidence type="ECO:0000256" key="4">
    <source>
        <dbReference type="ARBA" id="ARBA00034099"/>
    </source>
</evidence>
<dbReference type="PRINTS" id="PR01160">
    <property type="entry name" value="GABAARBETA"/>
</dbReference>
<dbReference type="InterPro" id="IPR006201">
    <property type="entry name" value="Neur_channel"/>
</dbReference>
<keyword evidence="1" id="KW-0770">Synapse</keyword>
<dbReference type="Pfam" id="PF02932">
    <property type="entry name" value="Neur_chan_memb"/>
    <property type="match status" value="1"/>
</dbReference>
<dbReference type="RefSeq" id="XP_002740947.1">
    <property type="nucleotide sequence ID" value="XM_002740901.2"/>
</dbReference>
<dbReference type="InterPro" id="IPR038050">
    <property type="entry name" value="Neuro_actylchol_rec"/>
</dbReference>
<evidence type="ECO:0000256" key="5">
    <source>
        <dbReference type="SAM" id="Phobius"/>
    </source>
</evidence>
<dbReference type="InterPro" id="IPR002289">
    <property type="entry name" value="GABAAb_rcpt"/>
</dbReference>
<dbReference type="Proteomes" id="UP000694865">
    <property type="component" value="Unplaced"/>
</dbReference>
<dbReference type="Gene3D" id="1.20.58.390">
    <property type="entry name" value="Neurotransmitter-gated ion-channel transmembrane domain"/>
    <property type="match status" value="2"/>
</dbReference>
<evidence type="ECO:0000259" key="7">
    <source>
        <dbReference type="Pfam" id="PF02932"/>
    </source>
</evidence>
<dbReference type="SUPFAM" id="SSF90112">
    <property type="entry name" value="Neurotransmitter-gated ion-channel transmembrane pore"/>
    <property type="match status" value="1"/>
</dbReference>
<evidence type="ECO:0000256" key="6">
    <source>
        <dbReference type="SAM" id="SignalP"/>
    </source>
</evidence>
<feature type="chain" id="PRO_5045238360" evidence="6">
    <location>
        <begin position="28"/>
        <end position="406"/>
    </location>
</feature>
<dbReference type="InterPro" id="IPR006028">
    <property type="entry name" value="GABAA/Glycine_rcpt"/>
</dbReference>
<feature type="transmembrane region" description="Helical" evidence="5">
    <location>
        <begin position="168"/>
        <end position="188"/>
    </location>
</feature>
<keyword evidence="6" id="KW-0732">Signal</keyword>
<proteinExistence type="predicted"/>
<feature type="transmembrane region" description="Helical" evidence="5">
    <location>
        <begin position="371"/>
        <end position="389"/>
    </location>
</feature>
<keyword evidence="5" id="KW-0812">Transmembrane</keyword>
<feature type="domain" description="Neurotransmitter-gated ion-channel transmembrane" evidence="7">
    <location>
        <begin position="141"/>
        <end position="385"/>
    </location>
</feature>
<evidence type="ECO:0000256" key="2">
    <source>
        <dbReference type="ARBA" id="ARBA00023157"/>
    </source>
</evidence>
<evidence type="ECO:0000256" key="1">
    <source>
        <dbReference type="ARBA" id="ARBA00023018"/>
    </source>
</evidence>
<keyword evidence="3" id="KW-0325">Glycoprotein</keyword>
<keyword evidence="8" id="KW-1185">Reference proteome</keyword>
<dbReference type="GeneID" id="100375104"/>
<gene>
    <name evidence="9" type="primary">LOC100375104</name>
</gene>
<reference evidence="9" key="1">
    <citation type="submission" date="2025-08" db="UniProtKB">
        <authorList>
            <consortium name="RefSeq"/>
        </authorList>
    </citation>
    <scope>IDENTIFICATION</scope>
    <source>
        <tissue evidence="9">Testes</tissue>
    </source>
</reference>
<feature type="transmembrane region" description="Helical" evidence="5">
    <location>
        <begin position="134"/>
        <end position="156"/>
    </location>
</feature>
<accession>A0ABM0GZM9</accession>
<comment type="subcellular location">
    <subcellularLocation>
        <location evidence="4">Synaptic cell membrane</location>
        <topology evidence="4">Multi-pass membrane protein</topology>
    </subcellularLocation>
</comment>
<dbReference type="InterPro" id="IPR036719">
    <property type="entry name" value="Neuro-gated_channel_TM_sf"/>
</dbReference>